<feature type="transmembrane region" description="Helical" evidence="1">
    <location>
        <begin position="31"/>
        <end position="53"/>
    </location>
</feature>
<dbReference type="Proteomes" id="UP000791080">
    <property type="component" value="Unassembled WGS sequence"/>
</dbReference>
<accession>A0ABT1JF95</accession>
<reference evidence="2 3" key="2">
    <citation type="submission" date="2022-06" db="EMBL/GenBank/DDBJ databases">
        <title>Genomic Encyclopedia of Type Strains, Phase I: the one thousand microbial genomes (KMG-I) project.</title>
        <authorList>
            <person name="Kyrpides N."/>
        </authorList>
    </citation>
    <scope>NUCLEOTIDE SEQUENCE [LARGE SCALE GENOMIC DNA]</scope>
    <source>
        <strain evidence="2 3">DSM 43889</strain>
    </source>
</reference>
<gene>
    <name evidence="2" type="ORF">G443_001353</name>
</gene>
<proteinExistence type="predicted"/>
<protein>
    <submittedName>
        <fullName evidence="2">ABC-2 type transport system permease protein</fullName>
    </submittedName>
</protein>
<evidence type="ECO:0000313" key="3">
    <source>
        <dbReference type="Proteomes" id="UP000791080"/>
    </source>
</evidence>
<evidence type="ECO:0000313" key="2">
    <source>
        <dbReference type="EMBL" id="MCP2331083.1"/>
    </source>
</evidence>
<keyword evidence="1" id="KW-0812">Transmembrane</keyword>
<dbReference type="Pfam" id="PF12730">
    <property type="entry name" value="ABC2_membrane_4"/>
    <property type="match status" value="1"/>
</dbReference>
<feature type="transmembrane region" description="Helical" evidence="1">
    <location>
        <begin position="155"/>
        <end position="188"/>
    </location>
</feature>
<evidence type="ECO:0000256" key="1">
    <source>
        <dbReference type="SAM" id="Phobius"/>
    </source>
</evidence>
<name>A0ABT1JF95_ACTCY</name>
<dbReference type="RefSeq" id="WP_051314343.1">
    <property type="nucleotide sequence ID" value="NZ_AUBJ02000001.1"/>
</dbReference>
<sequence>MLGCGLVLAVSTGNDQVVDRLGSAADLDGWPLLFTIVTQIAAAGGLLAFGIALSWSFGREFTDGTVLGLLASPTTRSVVVLAKLLTHLLWVCAVAVVSVGALFLVGILLGSGPVNGDVLADFTRLVLLLVLTGAVVVPTSLVATLGRGALPGIGAAIALIVVSQVATIVQPATAAWLPFAAPAIWALFPEVVGMAQLGLVIATSAVFCGLTVHVWNRLELDRGV</sequence>
<organism evidence="2 3">
    <name type="scientific">Actinoalloteichus caeruleus DSM 43889</name>
    <dbReference type="NCBI Taxonomy" id="1120930"/>
    <lineage>
        <taxon>Bacteria</taxon>
        <taxon>Bacillati</taxon>
        <taxon>Actinomycetota</taxon>
        <taxon>Actinomycetes</taxon>
        <taxon>Pseudonocardiales</taxon>
        <taxon>Pseudonocardiaceae</taxon>
        <taxon>Actinoalloteichus</taxon>
        <taxon>Actinoalloteichus cyanogriseus</taxon>
    </lineage>
</organism>
<comment type="caution">
    <text evidence="2">The sequence shown here is derived from an EMBL/GenBank/DDBJ whole genome shotgun (WGS) entry which is preliminary data.</text>
</comment>
<keyword evidence="1" id="KW-1133">Transmembrane helix</keyword>
<feature type="transmembrane region" description="Helical" evidence="1">
    <location>
        <begin position="122"/>
        <end position="143"/>
    </location>
</feature>
<reference evidence="2 3" key="1">
    <citation type="submission" date="2013-07" db="EMBL/GenBank/DDBJ databases">
        <authorList>
            <consortium name="DOE Joint Genome Institute"/>
            <person name="Reeve W."/>
            <person name="Huntemann M."/>
            <person name="Han J."/>
            <person name="Chen A."/>
            <person name="Kyrpides N."/>
            <person name="Mavromatis K."/>
            <person name="Markowitz V."/>
            <person name="Palaniappan K."/>
            <person name="Ivanova N."/>
            <person name="Schaumberg A."/>
            <person name="Pati A."/>
            <person name="Liolios K."/>
            <person name="Nordberg H.P."/>
            <person name="Cantor M.N."/>
            <person name="Hua S.X."/>
            <person name="Woyke T."/>
        </authorList>
    </citation>
    <scope>NUCLEOTIDE SEQUENCE [LARGE SCALE GENOMIC DNA]</scope>
    <source>
        <strain evidence="2 3">DSM 43889</strain>
    </source>
</reference>
<dbReference type="EMBL" id="AUBJ02000001">
    <property type="protein sequence ID" value="MCP2331083.1"/>
    <property type="molecule type" value="Genomic_DNA"/>
</dbReference>
<keyword evidence="3" id="KW-1185">Reference proteome</keyword>
<feature type="transmembrane region" description="Helical" evidence="1">
    <location>
        <begin position="194"/>
        <end position="215"/>
    </location>
</feature>
<feature type="transmembrane region" description="Helical" evidence="1">
    <location>
        <begin position="88"/>
        <end position="110"/>
    </location>
</feature>
<keyword evidence="1" id="KW-0472">Membrane</keyword>